<dbReference type="EMBL" id="CAVLEF010000011">
    <property type="protein sequence ID" value="CAK1548844.1"/>
    <property type="molecule type" value="Genomic_DNA"/>
</dbReference>
<name>A0AAV1JH90_9NEOP</name>
<organism evidence="1 2">
    <name type="scientific">Leptosia nina</name>
    <dbReference type="NCBI Taxonomy" id="320188"/>
    <lineage>
        <taxon>Eukaryota</taxon>
        <taxon>Metazoa</taxon>
        <taxon>Ecdysozoa</taxon>
        <taxon>Arthropoda</taxon>
        <taxon>Hexapoda</taxon>
        <taxon>Insecta</taxon>
        <taxon>Pterygota</taxon>
        <taxon>Neoptera</taxon>
        <taxon>Endopterygota</taxon>
        <taxon>Lepidoptera</taxon>
        <taxon>Glossata</taxon>
        <taxon>Ditrysia</taxon>
        <taxon>Papilionoidea</taxon>
        <taxon>Pieridae</taxon>
        <taxon>Pierinae</taxon>
        <taxon>Leptosia</taxon>
    </lineage>
</organism>
<evidence type="ECO:0000313" key="2">
    <source>
        <dbReference type="Proteomes" id="UP001497472"/>
    </source>
</evidence>
<protein>
    <submittedName>
        <fullName evidence="1">Uncharacterized protein</fullName>
    </submittedName>
</protein>
<gene>
    <name evidence="1" type="ORF">LNINA_LOCUS8196</name>
</gene>
<comment type="caution">
    <text evidence="1">The sequence shown here is derived from an EMBL/GenBank/DDBJ whole genome shotgun (WGS) entry which is preliminary data.</text>
</comment>
<dbReference type="Proteomes" id="UP001497472">
    <property type="component" value="Unassembled WGS sequence"/>
</dbReference>
<accession>A0AAV1JH90</accession>
<reference evidence="1 2" key="1">
    <citation type="submission" date="2023-11" db="EMBL/GenBank/DDBJ databases">
        <authorList>
            <person name="Okamura Y."/>
        </authorList>
    </citation>
    <scope>NUCLEOTIDE SEQUENCE [LARGE SCALE GENOMIC DNA]</scope>
</reference>
<dbReference type="AlphaFoldDB" id="A0AAV1JH90"/>
<proteinExistence type="predicted"/>
<keyword evidence="2" id="KW-1185">Reference proteome</keyword>
<evidence type="ECO:0000313" key="1">
    <source>
        <dbReference type="EMBL" id="CAK1548844.1"/>
    </source>
</evidence>
<sequence>MKKIIYPPIFSDYGRAAYLCVRAVRKPKALCLPNLGLAFFQHVNNVIYHSRHAHNYNGNGAYYGHVPAVEMKLKLLSDMVSEAIEIRLSKQQLIVSHLRDNGAMSVGMLTITFRFDTR</sequence>